<keyword evidence="1" id="KW-0325">Glycoprotein</keyword>
<dbReference type="Proteomes" id="UP001152803">
    <property type="component" value="Unassembled WGS sequence"/>
</dbReference>
<evidence type="ECO:0000256" key="1">
    <source>
        <dbReference type="ARBA" id="ARBA00023180"/>
    </source>
</evidence>
<dbReference type="Gene3D" id="3.30.500.10">
    <property type="entry name" value="MHC class I-like antigen recognition-like"/>
    <property type="match status" value="1"/>
</dbReference>
<evidence type="ECO:0000313" key="3">
    <source>
        <dbReference type="Proteomes" id="UP001152803"/>
    </source>
</evidence>
<gene>
    <name evidence="2" type="ORF">COCON_G00055000</name>
</gene>
<dbReference type="InterPro" id="IPR011162">
    <property type="entry name" value="MHC_I/II-like_Ag-recog"/>
</dbReference>
<dbReference type="InterPro" id="IPR037055">
    <property type="entry name" value="MHC_I-like_Ag-recog_sf"/>
</dbReference>
<keyword evidence="3" id="KW-1185">Reference proteome</keyword>
<dbReference type="EMBL" id="JAFJMO010000003">
    <property type="protein sequence ID" value="KAJ8282981.1"/>
    <property type="molecule type" value="Genomic_DNA"/>
</dbReference>
<dbReference type="SUPFAM" id="SSF54452">
    <property type="entry name" value="MHC antigen-recognition domain"/>
    <property type="match status" value="1"/>
</dbReference>
<sequence>SRNPPYNLSQGKRGASHGQVWLALKTRNLRFEMFIVHRNFFIVLLSVIFRRTDSGTYTAVTRSEFTSVLWLDGEAVDSYRSDGAVIMPMRNWMREGGGHDLWNTVRRLNMQQWDRGRTAILNDKGIQMAGAAVLQGRFGCEIELNPYLRIRRTFAQFGWNGRLPVFQLFQAKVGGFTGICCPH</sequence>
<proteinExistence type="predicted"/>
<reference evidence="2" key="1">
    <citation type="journal article" date="2023" name="Science">
        <title>Genome structures resolve the early diversification of teleost fishes.</title>
        <authorList>
            <person name="Parey E."/>
            <person name="Louis A."/>
            <person name="Montfort J."/>
            <person name="Bouchez O."/>
            <person name="Roques C."/>
            <person name="Iampietro C."/>
            <person name="Lluch J."/>
            <person name="Castinel A."/>
            <person name="Donnadieu C."/>
            <person name="Desvignes T."/>
            <person name="Floi Bucao C."/>
            <person name="Jouanno E."/>
            <person name="Wen M."/>
            <person name="Mejri S."/>
            <person name="Dirks R."/>
            <person name="Jansen H."/>
            <person name="Henkel C."/>
            <person name="Chen W.J."/>
            <person name="Zahm M."/>
            <person name="Cabau C."/>
            <person name="Klopp C."/>
            <person name="Thompson A.W."/>
            <person name="Robinson-Rechavi M."/>
            <person name="Braasch I."/>
            <person name="Lecointre G."/>
            <person name="Bobe J."/>
            <person name="Postlethwait J.H."/>
            <person name="Berthelot C."/>
            <person name="Roest Crollius H."/>
            <person name="Guiguen Y."/>
        </authorList>
    </citation>
    <scope>NUCLEOTIDE SEQUENCE</scope>
    <source>
        <strain evidence="2">Concon-B</strain>
    </source>
</reference>
<evidence type="ECO:0000313" key="2">
    <source>
        <dbReference type="EMBL" id="KAJ8282981.1"/>
    </source>
</evidence>
<name>A0A9Q1DW79_CONCO</name>
<comment type="caution">
    <text evidence="2">The sequence shown here is derived from an EMBL/GenBank/DDBJ whole genome shotgun (WGS) entry which is preliminary data.</text>
</comment>
<accession>A0A9Q1DW79</accession>
<protein>
    <submittedName>
        <fullName evidence="2">Uncharacterized protein</fullName>
    </submittedName>
</protein>
<feature type="non-terminal residue" evidence="2">
    <location>
        <position position="1"/>
    </location>
</feature>
<organism evidence="2 3">
    <name type="scientific">Conger conger</name>
    <name type="common">Conger eel</name>
    <name type="synonym">Muraena conger</name>
    <dbReference type="NCBI Taxonomy" id="82655"/>
    <lineage>
        <taxon>Eukaryota</taxon>
        <taxon>Metazoa</taxon>
        <taxon>Chordata</taxon>
        <taxon>Craniata</taxon>
        <taxon>Vertebrata</taxon>
        <taxon>Euteleostomi</taxon>
        <taxon>Actinopterygii</taxon>
        <taxon>Neopterygii</taxon>
        <taxon>Teleostei</taxon>
        <taxon>Anguilliformes</taxon>
        <taxon>Congridae</taxon>
        <taxon>Conger</taxon>
    </lineage>
</organism>
<dbReference type="AlphaFoldDB" id="A0A9Q1DW79"/>